<evidence type="ECO:0000256" key="7">
    <source>
        <dbReference type="PROSITE-ProRule" id="PRU10141"/>
    </source>
</evidence>
<keyword evidence="4" id="KW-0418">Kinase</keyword>
<sequence length="1312" mass="146637">MGIQEKRGGVSYDTDSSNDDHRREMMPGMPNNSRQLVTSNGDVILQKMRFLGSEWDSLMEVHHEPIEKNYELLEEIGKGQFAIVRKCMEINTGSLYAAKIMRKRRVARGVAAADIAREAGLLARLRHPNIVSLHKVIDTGTTVVLLLELISGGELFHWTPSGEVEAAHVVRQVLMALSHLHSHQVAHLDIKPENILLSSPPPMPNIKLIDLGLSHRLVPGSEHRALFGTPEFVAPEIVNYEPLSLGTDLWAVGVLTYILLSGASPFLGEDKQETYANVAACQYQFDNEYFSTVSEIAKDFIRSLLIKDPKERGSAESCLKHPWILTESEASNGLGGAMISAVKRGCVEAVSQLLLQGAPLNMKDSKEDTLLHIACEAGDEGMVTLLIENGVDLDTPNKKGLTPLHVAARHGHINVVRHLCLAGCDVDKTNRGIRADVTAIKYGYPDIANLLDKLRIPTQRENYIRQLQPTHRPIDRLHIRLLGHCASGKSSLISSLKSGIFSFGFFRRSRSQNYSTKREPSIELDVTSKHGSLSFEYSDSEYEGTQGVEWSRGNVGGECVFWELCGREEYLASYHYVLTFQQPAVHLITVSLREPLTVQLQQIKFWLRFIVDRITPNSIGFAGKCSDIKVILVGTYAPEPLAPNSSGGNLLAPLLPFLKDFTLILGDDPQMVAVDATNPSSPGLKLLRSYLNNARMEFLEYALDAFRSILSARYHSMLDIWYEQDGPEVAESFLRRDTPREAAMYVPLANLDKQVDPFLNSFDKSDVSKKNSTFKSALVWTGLAESWRTYVQSLEVPPVMLTQDEFLNEIRKINPLVCLEHSKQLGLQLQNLGECLLLPGDLIVLSPEWFWQDVINWQLSPDQRGRLGGRTTGVYTLEDFQARCPCPASQALQALQAVNLCVPCEVDDDEVEYELPCLNLVERLPGLWEPWKSSTNSLPHAGLRLCPAEAPLYHLSPIFPHLQAQLRKITQTWDPSNSDLYQWWRGSKLCVGPCESIVTFEEEEQSCIEIRVRGPRGSSAQCFGLFSVILDAVNATLDLVAPGMLLEKHWLSPSQLQGYSDVIHSWEPATIVSALIDKNLEEAILKNPINNQEESIWDIVGCGLPMMENCLPGTRQPLKSIKPAVKRRLAEMLDPPDHHGRDWCLLAVRLGLGDRVAQLDSTVDSPTLRLLNCTGTDCTVSSLIQQLRALDRGDAVHLLLSHTPVLNNQIFNTAALEIAKASLFPPVINVVLIIRDTLRGKVKNIEDFLQLHFKDERDYIFDQFTVLCKSTDKTFVFIQHSCHVHCIGISSSIQIFLHHVIIPYNAMKRINL</sequence>
<dbReference type="GO" id="GO:0005634">
    <property type="term" value="C:nucleus"/>
    <property type="evidence" value="ECO:0007669"/>
    <property type="project" value="TreeGrafter"/>
</dbReference>
<dbReference type="Pfam" id="PF12796">
    <property type="entry name" value="Ank_2"/>
    <property type="match status" value="1"/>
</dbReference>
<dbReference type="GO" id="GO:0043065">
    <property type="term" value="P:positive regulation of apoptotic process"/>
    <property type="evidence" value="ECO:0007669"/>
    <property type="project" value="TreeGrafter"/>
</dbReference>
<dbReference type="InterPro" id="IPR002110">
    <property type="entry name" value="Ankyrin_rpt"/>
</dbReference>
<dbReference type="SUPFAM" id="SSF47986">
    <property type="entry name" value="DEATH domain"/>
    <property type="match status" value="1"/>
</dbReference>
<accession>A0A834N735</accession>
<evidence type="ECO:0000256" key="8">
    <source>
        <dbReference type="SAM" id="MobiDB-lite"/>
    </source>
</evidence>
<dbReference type="InterPro" id="IPR000488">
    <property type="entry name" value="Death_dom"/>
</dbReference>
<dbReference type="GO" id="GO:0005524">
    <property type="term" value="F:ATP binding"/>
    <property type="evidence" value="ECO:0007669"/>
    <property type="project" value="UniProtKB-UniRule"/>
</dbReference>
<dbReference type="SMART" id="SM00005">
    <property type="entry name" value="DEATH"/>
    <property type="match status" value="1"/>
</dbReference>
<dbReference type="PANTHER" id="PTHR24342:SF14">
    <property type="entry name" value="DEATH-ASSOCIATED PROTEIN KINASE DAPK-1"/>
    <property type="match status" value="1"/>
</dbReference>
<dbReference type="Gene3D" id="1.10.510.10">
    <property type="entry name" value="Transferase(Phosphotransferase) domain 1"/>
    <property type="match status" value="1"/>
</dbReference>
<organism evidence="10 11">
    <name type="scientific">Vespula germanica</name>
    <name type="common">German yellow jacket</name>
    <name type="synonym">Paravespula germanica</name>
    <dbReference type="NCBI Taxonomy" id="30212"/>
    <lineage>
        <taxon>Eukaryota</taxon>
        <taxon>Metazoa</taxon>
        <taxon>Ecdysozoa</taxon>
        <taxon>Arthropoda</taxon>
        <taxon>Hexapoda</taxon>
        <taxon>Insecta</taxon>
        <taxon>Pterygota</taxon>
        <taxon>Neoptera</taxon>
        <taxon>Endopterygota</taxon>
        <taxon>Hymenoptera</taxon>
        <taxon>Apocrita</taxon>
        <taxon>Aculeata</taxon>
        <taxon>Vespoidea</taxon>
        <taxon>Vespidae</taxon>
        <taxon>Vespinae</taxon>
        <taxon>Vespula</taxon>
    </lineage>
</organism>
<keyword evidence="11" id="KW-1185">Reference proteome</keyword>
<dbReference type="InterPro" id="IPR000719">
    <property type="entry name" value="Prot_kinase_dom"/>
</dbReference>
<dbReference type="EMBL" id="JACSDZ010000007">
    <property type="protein sequence ID" value="KAF7399285.1"/>
    <property type="molecule type" value="Genomic_DNA"/>
</dbReference>
<dbReference type="Gene3D" id="3.30.200.20">
    <property type="entry name" value="Phosphorylase Kinase, domain 1"/>
    <property type="match status" value="1"/>
</dbReference>
<keyword evidence="6" id="KW-0040">ANK repeat</keyword>
<dbReference type="InterPro" id="IPR027417">
    <property type="entry name" value="P-loop_NTPase"/>
</dbReference>
<dbReference type="SMART" id="SM00220">
    <property type="entry name" value="S_TKc"/>
    <property type="match status" value="1"/>
</dbReference>
<dbReference type="PROSITE" id="PS50297">
    <property type="entry name" value="ANK_REP_REGION"/>
    <property type="match status" value="2"/>
</dbReference>
<evidence type="ECO:0000256" key="1">
    <source>
        <dbReference type="ARBA" id="ARBA00022527"/>
    </source>
</evidence>
<dbReference type="Proteomes" id="UP000617340">
    <property type="component" value="Unassembled WGS sequence"/>
</dbReference>
<dbReference type="PROSITE" id="PS00108">
    <property type="entry name" value="PROTEIN_KINASE_ST"/>
    <property type="match status" value="1"/>
</dbReference>
<comment type="caution">
    <text evidence="10">The sequence shown here is derived from an EMBL/GenBank/DDBJ whole genome shotgun (WGS) entry which is preliminary data.</text>
</comment>
<dbReference type="Pfam" id="PF00069">
    <property type="entry name" value="Pkinase"/>
    <property type="match status" value="1"/>
</dbReference>
<dbReference type="GO" id="GO:0035556">
    <property type="term" value="P:intracellular signal transduction"/>
    <property type="evidence" value="ECO:0007669"/>
    <property type="project" value="TreeGrafter"/>
</dbReference>
<dbReference type="InterPro" id="IPR011029">
    <property type="entry name" value="DEATH-like_dom_sf"/>
</dbReference>
<evidence type="ECO:0000256" key="4">
    <source>
        <dbReference type="ARBA" id="ARBA00022777"/>
    </source>
</evidence>
<dbReference type="Gene3D" id="3.40.50.300">
    <property type="entry name" value="P-loop containing nucleotide triphosphate hydrolases"/>
    <property type="match status" value="1"/>
</dbReference>
<dbReference type="InterPro" id="IPR017441">
    <property type="entry name" value="Protein_kinase_ATP_BS"/>
</dbReference>
<evidence type="ECO:0000256" key="6">
    <source>
        <dbReference type="PROSITE-ProRule" id="PRU00023"/>
    </source>
</evidence>
<feature type="region of interest" description="Disordered" evidence="8">
    <location>
        <begin position="1"/>
        <end position="33"/>
    </location>
</feature>
<dbReference type="SMART" id="SM00248">
    <property type="entry name" value="ANK"/>
    <property type="match status" value="2"/>
</dbReference>
<gene>
    <name evidence="10" type="ORF">HZH68_007877</name>
</gene>
<dbReference type="GO" id="GO:0045087">
    <property type="term" value="P:innate immune response"/>
    <property type="evidence" value="ECO:0007669"/>
    <property type="project" value="UniProtKB-ARBA"/>
</dbReference>
<keyword evidence="3 7" id="KW-0547">Nucleotide-binding</keyword>
<dbReference type="PROSITE" id="PS50088">
    <property type="entry name" value="ANK_REPEAT"/>
    <property type="match status" value="2"/>
</dbReference>
<dbReference type="InterPro" id="IPR036770">
    <property type="entry name" value="Ankyrin_rpt-contain_sf"/>
</dbReference>
<dbReference type="PANTHER" id="PTHR24342">
    <property type="entry name" value="SERINE/THREONINE-PROTEIN KINASE 17"/>
    <property type="match status" value="1"/>
</dbReference>
<protein>
    <recommendedName>
        <fullName evidence="9">Protein kinase domain-containing protein</fullName>
    </recommendedName>
</protein>
<evidence type="ECO:0000256" key="2">
    <source>
        <dbReference type="ARBA" id="ARBA00022679"/>
    </source>
</evidence>
<feature type="repeat" description="ANK" evidence="6">
    <location>
        <begin position="399"/>
        <end position="431"/>
    </location>
</feature>
<name>A0A834N735_VESGE</name>
<dbReference type="SUPFAM" id="SSF56112">
    <property type="entry name" value="Protein kinase-like (PK-like)"/>
    <property type="match status" value="1"/>
</dbReference>
<evidence type="ECO:0000313" key="10">
    <source>
        <dbReference type="EMBL" id="KAF7399285.1"/>
    </source>
</evidence>
<evidence type="ECO:0000256" key="5">
    <source>
        <dbReference type="ARBA" id="ARBA00022840"/>
    </source>
</evidence>
<dbReference type="Pfam" id="PF00531">
    <property type="entry name" value="Death"/>
    <property type="match status" value="1"/>
</dbReference>
<keyword evidence="1" id="KW-0723">Serine/threonine-protein kinase</keyword>
<dbReference type="SUPFAM" id="SSF48403">
    <property type="entry name" value="Ankyrin repeat"/>
    <property type="match status" value="1"/>
</dbReference>
<dbReference type="GO" id="GO:0004674">
    <property type="term" value="F:protein serine/threonine kinase activity"/>
    <property type="evidence" value="ECO:0007669"/>
    <property type="project" value="UniProtKB-KW"/>
</dbReference>
<evidence type="ECO:0000259" key="9">
    <source>
        <dbReference type="PROSITE" id="PS50011"/>
    </source>
</evidence>
<evidence type="ECO:0000256" key="3">
    <source>
        <dbReference type="ARBA" id="ARBA00022741"/>
    </source>
</evidence>
<dbReference type="PROSITE" id="PS50011">
    <property type="entry name" value="PROTEIN_KINASE_DOM"/>
    <property type="match status" value="1"/>
</dbReference>
<feature type="repeat" description="ANK" evidence="6">
    <location>
        <begin position="366"/>
        <end position="398"/>
    </location>
</feature>
<dbReference type="SUPFAM" id="SSF52540">
    <property type="entry name" value="P-loop containing nucleoside triphosphate hydrolases"/>
    <property type="match status" value="1"/>
</dbReference>
<keyword evidence="2" id="KW-0808">Transferase</keyword>
<dbReference type="Gene3D" id="1.25.40.20">
    <property type="entry name" value="Ankyrin repeat-containing domain"/>
    <property type="match status" value="1"/>
</dbReference>
<dbReference type="Gene3D" id="1.10.533.10">
    <property type="entry name" value="Death Domain, Fas"/>
    <property type="match status" value="1"/>
</dbReference>
<dbReference type="InterPro" id="IPR011009">
    <property type="entry name" value="Kinase-like_dom_sf"/>
</dbReference>
<dbReference type="InterPro" id="IPR008271">
    <property type="entry name" value="Ser/Thr_kinase_AS"/>
</dbReference>
<reference evidence="10" key="1">
    <citation type="journal article" date="2020" name="G3 (Bethesda)">
        <title>High-Quality Assemblies for Three Invasive Social Wasps from the &lt;i&gt;Vespula&lt;/i&gt; Genus.</title>
        <authorList>
            <person name="Harrop T.W.R."/>
            <person name="Guhlin J."/>
            <person name="McLaughlin G.M."/>
            <person name="Permina E."/>
            <person name="Stockwell P."/>
            <person name="Gilligan J."/>
            <person name="Le Lec M.F."/>
            <person name="Gruber M.A.M."/>
            <person name="Quinn O."/>
            <person name="Lovegrove M."/>
            <person name="Duncan E.J."/>
            <person name="Remnant E.J."/>
            <person name="Van Eeckhoven J."/>
            <person name="Graham B."/>
            <person name="Knapp R.A."/>
            <person name="Langford K.W."/>
            <person name="Kronenberg Z."/>
            <person name="Press M.O."/>
            <person name="Eacker S.M."/>
            <person name="Wilson-Rankin E.E."/>
            <person name="Purcell J."/>
            <person name="Lester P.J."/>
            <person name="Dearden P.K."/>
        </authorList>
    </citation>
    <scope>NUCLEOTIDE SEQUENCE</scope>
    <source>
        <strain evidence="10">Linc-1</strain>
    </source>
</reference>
<dbReference type="PROSITE" id="PS00107">
    <property type="entry name" value="PROTEIN_KINASE_ATP"/>
    <property type="match status" value="1"/>
</dbReference>
<dbReference type="CDD" id="cd08782">
    <property type="entry name" value="Death_DAPK1"/>
    <property type="match status" value="1"/>
</dbReference>
<keyword evidence="5 7" id="KW-0067">ATP-binding</keyword>
<dbReference type="FunFam" id="1.10.510.10:FF:000571">
    <property type="entry name" value="Maternal embryonic leucine zipper kinase"/>
    <property type="match status" value="1"/>
</dbReference>
<evidence type="ECO:0000313" key="11">
    <source>
        <dbReference type="Proteomes" id="UP000617340"/>
    </source>
</evidence>
<feature type="domain" description="Protein kinase" evidence="9">
    <location>
        <begin position="70"/>
        <end position="324"/>
    </location>
</feature>
<proteinExistence type="predicted"/>
<feature type="binding site" evidence="7">
    <location>
        <position position="99"/>
    </location>
    <ligand>
        <name>ATP</name>
        <dbReference type="ChEBI" id="CHEBI:30616"/>
    </ligand>
</feature>